<protein>
    <submittedName>
        <fullName evidence="1">Uncharacterized protein</fullName>
    </submittedName>
</protein>
<reference evidence="1" key="1">
    <citation type="submission" date="2014-12" db="EMBL/GenBank/DDBJ databases">
        <title>Insight into the proteome of Arion vulgaris.</title>
        <authorList>
            <person name="Aradska J."/>
            <person name="Bulat T."/>
            <person name="Smidak R."/>
            <person name="Sarate P."/>
            <person name="Gangsoo J."/>
            <person name="Sialana F."/>
            <person name="Bilban M."/>
            <person name="Lubec G."/>
        </authorList>
    </citation>
    <scope>NUCLEOTIDE SEQUENCE</scope>
    <source>
        <tissue evidence="1">Skin</tissue>
    </source>
</reference>
<feature type="non-terminal residue" evidence="1">
    <location>
        <position position="58"/>
    </location>
</feature>
<proteinExistence type="predicted"/>
<accession>A0A0B7AY77</accession>
<gene>
    <name evidence="1" type="primary">ORF150164</name>
</gene>
<name>A0A0B7AY77_9EUPU</name>
<sequence length="58" mass="6592">MSKSFNGKMKSSKTENVCMYITYDSKRTRIGREINGMTRCNGKDQRGSYIYTLLSLGA</sequence>
<organism evidence="1">
    <name type="scientific">Arion vulgaris</name>
    <dbReference type="NCBI Taxonomy" id="1028688"/>
    <lineage>
        <taxon>Eukaryota</taxon>
        <taxon>Metazoa</taxon>
        <taxon>Spiralia</taxon>
        <taxon>Lophotrochozoa</taxon>
        <taxon>Mollusca</taxon>
        <taxon>Gastropoda</taxon>
        <taxon>Heterobranchia</taxon>
        <taxon>Euthyneura</taxon>
        <taxon>Panpulmonata</taxon>
        <taxon>Eupulmonata</taxon>
        <taxon>Stylommatophora</taxon>
        <taxon>Helicina</taxon>
        <taxon>Arionoidea</taxon>
        <taxon>Arionidae</taxon>
        <taxon>Arion</taxon>
    </lineage>
</organism>
<evidence type="ECO:0000313" key="1">
    <source>
        <dbReference type="EMBL" id="CEK85768.1"/>
    </source>
</evidence>
<dbReference type="AlphaFoldDB" id="A0A0B7AY77"/>
<dbReference type="EMBL" id="HACG01038903">
    <property type="protein sequence ID" value="CEK85768.1"/>
    <property type="molecule type" value="Transcribed_RNA"/>
</dbReference>